<dbReference type="KEGG" id="apai:APAC_0158"/>
<dbReference type="Gene3D" id="3.30.565.10">
    <property type="entry name" value="Histidine kinase-like ATPase, C-terminal domain"/>
    <property type="match status" value="1"/>
</dbReference>
<dbReference type="InterPro" id="IPR004358">
    <property type="entry name" value="Sig_transdc_His_kin-like_C"/>
</dbReference>
<dbReference type="CDD" id="cd13708">
    <property type="entry name" value="PBP2_BvgS_like_1"/>
    <property type="match status" value="1"/>
</dbReference>
<dbReference type="SUPFAM" id="SSF55874">
    <property type="entry name" value="ATPase domain of HSP90 chaperone/DNA topoisomerase II/histidine kinase"/>
    <property type="match status" value="1"/>
</dbReference>
<name>A0A5C2H547_9BACT</name>
<dbReference type="CDD" id="cd00082">
    <property type="entry name" value="HisKA"/>
    <property type="match status" value="1"/>
</dbReference>
<dbReference type="SUPFAM" id="SSF53850">
    <property type="entry name" value="Periplasmic binding protein-like II"/>
    <property type="match status" value="2"/>
</dbReference>
<dbReference type="OrthoDB" id="174578at2"/>
<comment type="pathway">
    <text evidence="3">Cofactor biosynthesis; thiamine diphosphate biosynthesis.</text>
</comment>
<dbReference type="InterPro" id="IPR027939">
    <property type="entry name" value="NMT1/THI5"/>
</dbReference>
<dbReference type="InterPro" id="IPR015168">
    <property type="entry name" value="SsuA/THI5"/>
</dbReference>
<dbReference type="AlphaFoldDB" id="A0A5C2H547"/>
<dbReference type="InterPro" id="IPR036097">
    <property type="entry name" value="HisK_dim/P_sf"/>
</dbReference>
<dbReference type="SMART" id="SM00387">
    <property type="entry name" value="HATPase_c"/>
    <property type="match status" value="1"/>
</dbReference>
<organism evidence="15 16">
    <name type="scientific">Malaciobacter pacificus</name>
    <dbReference type="NCBI Taxonomy" id="1080223"/>
    <lineage>
        <taxon>Bacteria</taxon>
        <taxon>Pseudomonadati</taxon>
        <taxon>Campylobacterota</taxon>
        <taxon>Epsilonproteobacteria</taxon>
        <taxon>Campylobacterales</taxon>
        <taxon>Arcobacteraceae</taxon>
        <taxon>Malaciobacter</taxon>
    </lineage>
</organism>
<dbReference type="Pfam" id="PF09084">
    <property type="entry name" value="NMT1"/>
    <property type="match status" value="1"/>
</dbReference>
<evidence type="ECO:0000256" key="3">
    <source>
        <dbReference type="ARBA" id="ARBA00004948"/>
    </source>
</evidence>
<dbReference type="PANTHER" id="PTHR31528">
    <property type="entry name" value="4-AMINO-5-HYDROXYMETHYL-2-METHYLPYRIMIDINE PHOSPHATE SYNTHASE THI11-RELATED"/>
    <property type="match status" value="1"/>
</dbReference>
<sequence>MWLDQFEFAGFYVAKEKGFYKDFNLEVELKKFTSDTIVTNEVLNGNADFGTNSTSLLIEKANGKDIVILGSIFQSSPLVLIALENANINYIQDFKNKKLMITKEQERFATLQSMLTSKGVGLDDINILPHSFDVNDLINKKTDLMLAYTTNEPFLLKEKGYKTKIFNPKDYGFDFYEELIFTRSELVNKDPKLVSDFYQATIKGWEYAFNNINEVAKLIYEKYNPQNKSLESLIFEANEMKKLVYDEKGRIGTITPERINLIINTYKVMGLLDKDIKFNELVYSNHLNNLNLTNSELIYLKQKKKIKLCIDPMWMPFESFKKGKHIGITADYFKLLEKKLAIPIEPIVTKSWSESLKLGQNRECDAFSLVMSTPKREKYLDFTKPYLHIPLVIATDINQPFIDKLEQVKDKRLAIVKGYAYGEILKIKYPTINFIEVENITEGLEKVLNGNAFGFIGTIATVGFHIQKDYIGQLKITAKLNDTWNLGIGTRNDEPLLNSIFSKAIDSINDNELQKILNKWISVNFNKEFDYRILYILIIFSFLSFLFYRQYLLKRLNNELNKKVALEIQKNEEKNKILIKQSRMASMGEMLENIAHQWRQPLSVISVAASGLELKKELNTLSDEEFKEAILHIKNSTQYLSDTIDDFRTYFNENKEKKSINIHNMINKCIDLLGSKIINYNIVFIKNIDKNLEIISLENELIQSIMNILINAKDALLLKEKDKYILINVFKDKDNLVIEIIDSANGIKKEILDKIFEPYFTTKHQYKGTGIGLYMTKQLIENHLKGSIEATNESFTFENKQLYGAKFTLEIPI</sequence>
<evidence type="ECO:0000256" key="1">
    <source>
        <dbReference type="ARBA" id="ARBA00000085"/>
    </source>
</evidence>
<evidence type="ECO:0000256" key="2">
    <source>
        <dbReference type="ARBA" id="ARBA00003469"/>
    </source>
</evidence>
<keyword evidence="7" id="KW-0597">Phosphoprotein</keyword>
<keyword evidence="12" id="KW-0408">Iron</keyword>
<dbReference type="EC" id="2.7.13.3" evidence="6"/>
<keyword evidence="15" id="KW-0418">Kinase</keyword>
<evidence type="ECO:0000313" key="15">
    <source>
        <dbReference type="EMBL" id="QEP33328.1"/>
    </source>
</evidence>
<protein>
    <recommendedName>
        <fullName evidence="6">histidine kinase</fullName>
        <ecNumber evidence="6">2.7.13.3</ecNumber>
    </recommendedName>
    <alternativeName>
        <fullName evidence="13">Thiamine pyrimidine synthase</fullName>
    </alternativeName>
</protein>
<evidence type="ECO:0000256" key="11">
    <source>
        <dbReference type="ARBA" id="ARBA00022977"/>
    </source>
</evidence>
<evidence type="ECO:0000256" key="10">
    <source>
        <dbReference type="ARBA" id="ARBA00022898"/>
    </source>
</evidence>
<evidence type="ECO:0000256" key="5">
    <source>
        <dbReference type="ARBA" id="ARBA00011738"/>
    </source>
</evidence>
<keyword evidence="8" id="KW-0808">Transferase</keyword>
<gene>
    <name evidence="15" type="ORF">APAC_0158</name>
</gene>
<dbReference type="Pfam" id="PF00512">
    <property type="entry name" value="HisKA"/>
    <property type="match status" value="1"/>
</dbReference>
<comment type="catalytic activity">
    <reaction evidence="1">
        <text>ATP + protein L-histidine = ADP + protein N-phospho-L-histidine.</text>
        <dbReference type="EC" id="2.7.13.3"/>
    </reaction>
</comment>
<evidence type="ECO:0000256" key="9">
    <source>
        <dbReference type="ARBA" id="ARBA00022723"/>
    </source>
</evidence>
<dbReference type="InterPro" id="IPR003594">
    <property type="entry name" value="HATPase_dom"/>
</dbReference>
<dbReference type="GO" id="GO:0009228">
    <property type="term" value="P:thiamine biosynthetic process"/>
    <property type="evidence" value="ECO:0007669"/>
    <property type="project" value="UniProtKB-KW"/>
</dbReference>
<dbReference type="RefSeq" id="WP_130232303.1">
    <property type="nucleotide sequence ID" value="NZ_BMEF01000001.1"/>
</dbReference>
<dbReference type="InterPro" id="IPR001638">
    <property type="entry name" value="Solute-binding_3/MltF_N"/>
</dbReference>
<evidence type="ECO:0000256" key="7">
    <source>
        <dbReference type="ARBA" id="ARBA00022553"/>
    </source>
</evidence>
<dbReference type="SUPFAM" id="SSF47384">
    <property type="entry name" value="Homodimeric domain of signal transducing histidine kinase"/>
    <property type="match status" value="1"/>
</dbReference>
<evidence type="ECO:0000256" key="4">
    <source>
        <dbReference type="ARBA" id="ARBA00009406"/>
    </source>
</evidence>
<dbReference type="PANTHER" id="PTHR31528:SF1">
    <property type="entry name" value="4-AMINO-5-HYDROXYMETHYL-2-METHYLPYRIMIDINE PHOSPHATE SYNTHASE THI11-RELATED"/>
    <property type="match status" value="1"/>
</dbReference>
<dbReference type="GO" id="GO:0046872">
    <property type="term" value="F:metal ion binding"/>
    <property type="evidence" value="ECO:0007669"/>
    <property type="project" value="UniProtKB-KW"/>
</dbReference>
<keyword evidence="10" id="KW-0663">Pyridoxal phosphate</keyword>
<reference evidence="15" key="1">
    <citation type="submission" date="2019-09" db="EMBL/GenBank/DDBJ databases">
        <title>Complete genome sequencing of four Arcobacter species reveals a diverse suite of mobile elements.</title>
        <authorList>
            <person name="Miller W.G."/>
            <person name="Yee E."/>
            <person name="Bono J.L."/>
        </authorList>
    </citation>
    <scope>NUCLEOTIDE SEQUENCE [LARGE SCALE GENOMIC DNA]</scope>
    <source>
        <strain evidence="15">LMG 26638</strain>
    </source>
</reference>
<reference evidence="15" key="2">
    <citation type="submission" date="2019-09" db="EMBL/GenBank/DDBJ databases">
        <title>Taxonomic note: a critical rebuttal of the proposed division of the genus Arcobacter into six genera, emended descriptions of Arcobacter anaerophilus and the genus Arcobacter, and an assessment of genus-level boundaries for Epsilonproteobacteria using in silico genomic comparator tools.</title>
        <authorList>
            <person name="On S.L.W."/>
            <person name="Miller W.G."/>
            <person name="Biggs P."/>
            <person name="Cornelius A."/>
            <person name="Vandamme P."/>
        </authorList>
    </citation>
    <scope>NUCLEOTIDE SEQUENCE [LARGE SCALE GENOMIC DNA]</scope>
    <source>
        <strain evidence="15">LMG 26638</strain>
    </source>
</reference>
<evidence type="ECO:0000256" key="12">
    <source>
        <dbReference type="ARBA" id="ARBA00023004"/>
    </source>
</evidence>
<comment type="catalytic activity">
    <reaction evidence="14">
        <text>N(6)-(pyridoxal phosphate)-L-lysyl-[4-amino-5-hydroxymethyl-2-methylpyrimidine phosphate synthase] + L-histidyl-[4-amino-5-hydroxymethyl-2-methylpyrimidine phosphate synthase] + 2 Fe(3+) + 4 H2O = L-lysyl-[4-amino-5-hydroxymethyl-2-methylpyrimidine phosphate synthase] + (2S)-2-amino-5-hydroxy-4-oxopentanoyl-[4-amino-5-hydroxymethyl-2-methylpyrimidine phosphate synthase] + 4-amino-2-methyl-5-(phosphooxymethyl)pyrimidine + 3-oxopropanoate + 2 Fe(2+) + 2 H(+)</text>
        <dbReference type="Rhea" id="RHEA:65756"/>
        <dbReference type="Rhea" id="RHEA-COMP:16892"/>
        <dbReference type="Rhea" id="RHEA-COMP:16893"/>
        <dbReference type="Rhea" id="RHEA-COMP:16894"/>
        <dbReference type="Rhea" id="RHEA-COMP:16895"/>
        <dbReference type="ChEBI" id="CHEBI:15377"/>
        <dbReference type="ChEBI" id="CHEBI:15378"/>
        <dbReference type="ChEBI" id="CHEBI:29033"/>
        <dbReference type="ChEBI" id="CHEBI:29034"/>
        <dbReference type="ChEBI" id="CHEBI:29969"/>
        <dbReference type="ChEBI" id="CHEBI:29979"/>
        <dbReference type="ChEBI" id="CHEBI:33190"/>
        <dbReference type="ChEBI" id="CHEBI:58354"/>
        <dbReference type="ChEBI" id="CHEBI:143915"/>
        <dbReference type="ChEBI" id="CHEBI:157692"/>
    </reaction>
    <physiologicalReaction direction="left-to-right" evidence="14">
        <dbReference type="Rhea" id="RHEA:65757"/>
    </physiologicalReaction>
</comment>
<dbReference type="GO" id="GO:0000155">
    <property type="term" value="F:phosphorelay sensor kinase activity"/>
    <property type="evidence" value="ECO:0007669"/>
    <property type="project" value="InterPro"/>
</dbReference>
<dbReference type="SMART" id="SM00388">
    <property type="entry name" value="HisKA"/>
    <property type="match status" value="1"/>
</dbReference>
<dbReference type="Gene3D" id="3.40.190.10">
    <property type="entry name" value="Periplasmic binding protein-like II"/>
    <property type="match status" value="4"/>
</dbReference>
<dbReference type="Gene3D" id="1.10.287.130">
    <property type="match status" value="1"/>
</dbReference>
<evidence type="ECO:0000256" key="6">
    <source>
        <dbReference type="ARBA" id="ARBA00012438"/>
    </source>
</evidence>
<dbReference type="SMART" id="SM00062">
    <property type="entry name" value="PBPb"/>
    <property type="match status" value="1"/>
</dbReference>
<dbReference type="Pfam" id="PF02518">
    <property type="entry name" value="HATPase_c"/>
    <property type="match status" value="1"/>
</dbReference>
<proteinExistence type="inferred from homology"/>
<dbReference type="PROSITE" id="PS50109">
    <property type="entry name" value="HIS_KIN"/>
    <property type="match status" value="1"/>
</dbReference>
<evidence type="ECO:0000256" key="8">
    <source>
        <dbReference type="ARBA" id="ARBA00022679"/>
    </source>
</evidence>
<dbReference type="InterPro" id="IPR036890">
    <property type="entry name" value="HATPase_C_sf"/>
</dbReference>
<accession>A0A5C2H547</accession>
<dbReference type="EMBL" id="CP035928">
    <property type="protein sequence ID" value="QEP33328.1"/>
    <property type="molecule type" value="Genomic_DNA"/>
</dbReference>
<comment type="similarity">
    <text evidence="4">Belongs to the NMT1/THI5 family.</text>
</comment>
<keyword evidence="11" id="KW-0784">Thiamine biosynthesis</keyword>
<evidence type="ECO:0000313" key="16">
    <source>
        <dbReference type="Proteomes" id="UP000322726"/>
    </source>
</evidence>
<dbReference type="InterPro" id="IPR003661">
    <property type="entry name" value="HisK_dim/P_dom"/>
</dbReference>
<keyword evidence="16" id="KW-1185">Reference proteome</keyword>
<evidence type="ECO:0000256" key="13">
    <source>
        <dbReference type="ARBA" id="ARBA00033171"/>
    </source>
</evidence>
<dbReference type="Proteomes" id="UP000322726">
    <property type="component" value="Chromosome"/>
</dbReference>
<keyword evidence="9" id="KW-0479">Metal-binding</keyword>
<comment type="function">
    <text evidence="2">Responsible for the formation of the pyrimidine heterocycle in the thiamine biosynthesis pathway. Catalyzes the formation of hydroxymethylpyrimidine phosphate (HMP-P) from histidine and pyridoxal phosphate (PLP). The protein uses PLP and the active site histidine to form HMP-P, generating an inactive enzyme. The enzyme can only undergo a single turnover, which suggests it is a suicide enzyme.</text>
</comment>
<dbReference type="PRINTS" id="PR00344">
    <property type="entry name" value="BCTRLSENSOR"/>
</dbReference>
<comment type="subunit">
    <text evidence="5">Homodimer.</text>
</comment>
<dbReference type="InterPro" id="IPR005467">
    <property type="entry name" value="His_kinase_dom"/>
</dbReference>
<dbReference type="Pfam" id="PF00497">
    <property type="entry name" value="SBP_bac_3"/>
    <property type="match status" value="1"/>
</dbReference>
<evidence type="ECO:0000256" key="14">
    <source>
        <dbReference type="ARBA" id="ARBA00048179"/>
    </source>
</evidence>